<reference evidence="2 3" key="1">
    <citation type="journal article" date="2013" name="Antonie Van Leeuwenhoek">
        <title>Sphingomonas ginsenosidivorax sp. nov., with the ability to transform ginsenosides.</title>
        <authorList>
            <person name="Jin X.F."/>
            <person name="Kim J.K."/>
            <person name="Liu Q.M."/>
            <person name="Kang M.S."/>
            <person name="He D."/>
            <person name="Jin F.X."/>
            <person name="Kim S.C."/>
            <person name="Im W.T."/>
        </authorList>
    </citation>
    <scope>NUCLEOTIDE SEQUENCE [LARGE SCALE GENOMIC DNA]</scope>
    <source>
        <strain evidence="2 3">KHI67</strain>
    </source>
</reference>
<gene>
    <name evidence="2" type="ORF">FSB78_18005</name>
</gene>
<keyword evidence="3" id="KW-1185">Reference proteome</keyword>
<dbReference type="Proteomes" id="UP000321250">
    <property type="component" value="Unassembled WGS sequence"/>
</dbReference>
<dbReference type="EMBL" id="VOQR01000001">
    <property type="protein sequence ID" value="TXC72632.1"/>
    <property type="molecule type" value="Genomic_DNA"/>
</dbReference>
<feature type="signal peptide" evidence="1">
    <location>
        <begin position="1"/>
        <end position="25"/>
    </location>
</feature>
<organism evidence="2 3">
    <name type="scientific">Sphingomonas ginsenosidivorax</name>
    <dbReference type="NCBI Taxonomy" id="862135"/>
    <lineage>
        <taxon>Bacteria</taxon>
        <taxon>Pseudomonadati</taxon>
        <taxon>Pseudomonadota</taxon>
        <taxon>Alphaproteobacteria</taxon>
        <taxon>Sphingomonadales</taxon>
        <taxon>Sphingomonadaceae</taxon>
        <taxon>Sphingomonas</taxon>
    </lineage>
</organism>
<name>A0A5C6UIJ0_9SPHN</name>
<protein>
    <submittedName>
        <fullName evidence="2">DUF885 domain-containing protein</fullName>
    </submittedName>
</protein>
<dbReference type="OrthoDB" id="9763405at2"/>
<dbReference type="AlphaFoldDB" id="A0A5C6UIJ0"/>
<keyword evidence="1" id="KW-0732">Signal</keyword>
<feature type="chain" id="PRO_5022959618" evidence="1">
    <location>
        <begin position="26"/>
        <end position="491"/>
    </location>
</feature>
<dbReference type="RefSeq" id="WP_147083904.1">
    <property type="nucleotide sequence ID" value="NZ_VOQR01000001.1"/>
</dbReference>
<dbReference type="InterPro" id="IPR010281">
    <property type="entry name" value="DUF885"/>
</dbReference>
<accession>A0A5C6UIJ0</accession>
<dbReference type="Pfam" id="PF05960">
    <property type="entry name" value="DUF885"/>
    <property type="match status" value="1"/>
</dbReference>
<comment type="caution">
    <text evidence="2">The sequence shown here is derived from an EMBL/GenBank/DDBJ whole genome shotgun (WGS) entry which is preliminary data.</text>
</comment>
<evidence type="ECO:0000256" key="1">
    <source>
        <dbReference type="SAM" id="SignalP"/>
    </source>
</evidence>
<dbReference type="PANTHER" id="PTHR33361">
    <property type="entry name" value="GLR0591 PROTEIN"/>
    <property type="match status" value="1"/>
</dbReference>
<proteinExistence type="predicted"/>
<evidence type="ECO:0000313" key="3">
    <source>
        <dbReference type="Proteomes" id="UP000321250"/>
    </source>
</evidence>
<sequence>MIRPHRRAVIGGIGAALLAPTLARAAADPLRDALDRAATESPETALRTLAGFDESTLQGADRLDLTAARAGLAIDATLLRDFGRRTPYRVAPLVGAWKAARPDAAAIDADTAGLRSDADAGIVLPLASLDLTITALQTASAAARPDIAAAIDRQIALLTSQRDAAPSQPGIGRLRDGVSWYTLLLNRAVGNGHTPAIVEARLMAELETQTARAAALFGRIGMTTGTVAERYTALWRDDRYLYPDSDAGRASAVADMNATLATIRARIPALVGAVPSWTLDVTTRSLSPQEIAAGRQGYRQAPTATKPGVYIVDLKDIRRRPRWTLPSVVAHELLPGHMIQLGLETVRPPHPLRIDYASSFPEGWGIYAEQIATDAYPDPLGELGHVHWLLFRVSRALVDLGIHVRGWSLTEARTRFVAWMGEPGYFAPFDVDLARIPVEPTTRLADAVAWLAIADGARGKRGAALIAYRRAILADGRKRTEQLRASSPRSP</sequence>
<dbReference type="PANTHER" id="PTHR33361:SF2">
    <property type="entry name" value="DUF885 DOMAIN-CONTAINING PROTEIN"/>
    <property type="match status" value="1"/>
</dbReference>
<evidence type="ECO:0000313" key="2">
    <source>
        <dbReference type="EMBL" id="TXC72632.1"/>
    </source>
</evidence>